<dbReference type="Gene3D" id="2.170.130.10">
    <property type="entry name" value="TonB-dependent receptor, plug domain"/>
    <property type="match status" value="1"/>
</dbReference>
<evidence type="ECO:0000256" key="2">
    <source>
        <dbReference type="ARBA" id="ARBA00022448"/>
    </source>
</evidence>
<evidence type="ECO:0000313" key="13">
    <source>
        <dbReference type="EMBL" id="MBB6068390.1"/>
    </source>
</evidence>
<dbReference type="RefSeq" id="WP_170039261.1">
    <property type="nucleotide sequence ID" value="NZ_JABDTL010000002.1"/>
</dbReference>
<dbReference type="InterPro" id="IPR008969">
    <property type="entry name" value="CarboxyPept-like_regulatory"/>
</dbReference>
<dbReference type="SUPFAM" id="SSF49464">
    <property type="entry name" value="Carboxypeptidase regulatory domain-like"/>
    <property type="match status" value="1"/>
</dbReference>
<evidence type="ECO:0000256" key="9">
    <source>
        <dbReference type="RuleBase" id="RU003357"/>
    </source>
</evidence>
<evidence type="ECO:0000256" key="7">
    <source>
        <dbReference type="ARBA" id="ARBA00023237"/>
    </source>
</evidence>
<dbReference type="Proteomes" id="UP000582837">
    <property type="component" value="Unassembled WGS sequence"/>
</dbReference>
<evidence type="ECO:0000256" key="3">
    <source>
        <dbReference type="ARBA" id="ARBA00022452"/>
    </source>
</evidence>
<gene>
    <name evidence="13" type="ORF">HNQ61_000001</name>
</gene>
<dbReference type="PROSITE" id="PS52016">
    <property type="entry name" value="TONB_DEPENDENT_REC_3"/>
    <property type="match status" value="1"/>
</dbReference>
<keyword evidence="13" id="KW-0675">Receptor</keyword>
<evidence type="ECO:0000259" key="12">
    <source>
        <dbReference type="Pfam" id="PF07715"/>
    </source>
</evidence>
<accession>A0A841GNC1</accession>
<evidence type="ECO:0000313" key="14">
    <source>
        <dbReference type="Proteomes" id="UP000582837"/>
    </source>
</evidence>
<comment type="subcellular location">
    <subcellularLocation>
        <location evidence="1 8">Cell outer membrane</location>
        <topology evidence="1 8">Multi-pass membrane protein</topology>
    </subcellularLocation>
</comment>
<name>A0A841GNC1_9BACT</name>
<feature type="chain" id="PRO_5032910598" evidence="10">
    <location>
        <begin position="26"/>
        <end position="749"/>
    </location>
</feature>
<dbReference type="GO" id="GO:0044718">
    <property type="term" value="P:siderophore transmembrane transport"/>
    <property type="evidence" value="ECO:0007669"/>
    <property type="project" value="TreeGrafter"/>
</dbReference>
<dbReference type="EMBL" id="JACHIA010000001">
    <property type="protein sequence ID" value="MBB6068390.1"/>
    <property type="molecule type" value="Genomic_DNA"/>
</dbReference>
<dbReference type="Gene3D" id="2.40.170.20">
    <property type="entry name" value="TonB-dependent receptor, beta-barrel domain"/>
    <property type="match status" value="1"/>
</dbReference>
<evidence type="ECO:0000256" key="5">
    <source>
        <dbReference type="ARBA" id="ARBA00023077"/>
    </source>
</evidence>
<protein>
    <submittedName>
        <fullName evidence="13">Iron complex outermembrane receptor protein</fullName>
    </submittedName>
</protein>
<dbReference type="InterPro" id="IPR036942">
    <property type="entry name" value="Beta-barrel_TonB_sf"/>
</dbReference>
<dbReference type="PANTHER" id="PTHR30069:SF40">
    <property type="entry name" value="TONB-DEPENDENT RECEPTOR NMB0964-RELATED"/>
    <property type="match status" value="1"/>
</dbReference>
<dbReference type="InterPro" id="IPR039426">
    <property type="entry name" value="TonB-dep_rcpt-like"/>
</dbReference>
<keyword evidence="6 8" id="KW-0472">Membrane</keyword>
<evidence type="ECO:0000256" key="4">
    <source>
        <dbReference type="ARBA" id="ARBA00022692"/>
    </source>
</evidence>
<evidence type="ECO:0000256" key="8">
    <source>
        <dbReference type="PROSITE-ProRule" id="PRU01360"/>
    </source>
</evidence>
<dbReference type="AlphaFoldDB" id="A0A841GNC1"/>
<dbReference type="GO" id="GO:0015344">
    <property type="term" value="F:siderophore uptake transmembrane transporter activity"/>
    <property type="evidence" value="ECO:0007669"/>
    <property type="project" value="TreeGrafter"/>
</dbReference>
<dbReference type="SUPFAM" id="SSF56935">
    <property type="entry name" value="Porins"/>
    <property type="match status" value="1"/>
</dbReference>
<keyword evidence="7 8" id="KW-0998">Cell outer membrane</keyword>
<dbReference type="InterPro" id="IPR000531">
    <property type="entry name" value="Beta-barrel_TonB"/>
</dbReference>
<reference evidence="13 14" key="1">
    <citation type="submission" date="2020-08" db="EMBL/GenBank/DDBJ databases">
        <title>Genomic Encyclopedia of Type Strains, Phase IV (KMG-IV): sequencing the most valuable type-strain genomes for metagenomic binning, comparative biology and taxonomic classification.</title>
        <authorList>
            <person name="Goeker M."/>
        </authorList>
    </citation>
    <scope>NUCLEOTIDE SEQUENCE [LARGE SCALE GENOMIC DNA]</scope>
    <source>
        <strain evidence="13 14">DSM 29007</strain>
    </source>
</reference>
<dbReference type="Pfam" id="PF13620">
    <property type="entry name" value="CarboxypepD_reg"/>
    <property type="match status" value="1"/>
</dbReference>
<feature type="domain" description="TonB-dependent receptor-like beta-barrel" evidence="11">
    <location>
        <begin position="294"/>
        <end position="720"/>
    </location>
</feature>
<dbReference type="InterPro" id="IPR037066">
    <property type="entry name" value="Plug_dom_sf"/>
</dbReference>
<dbReference type="Pfam" id="PF00593">
    <property type="entry name" value="TonB_dep_Rec_b-barrel"/>
    <property type="match status" value="1"/>
</dbReference>
<organism evidence="13 14">
    <name type="scientific">Longimicrobium terrae</name>
    <dbReference type="NCBI Taxonomy" id="1639882"/>
    <lineage>
        <taxon>Bacteria</taxon>
        <taxon>Pseudomonadati</taxon>
        <taxon>Gemmatimonadota</taxon>
        <taxon>Longimicrobiia</taxon>
        <taxon>Longimicrobiales</taxon>
        <taxon>Longimicrobiaceae</taxon>
        <taxon>Longimicrobium</taxon>
    </lineage>
</organism>
<keyword evidence="4 8" id="KW-0812">Transmembrane</keyword>
<evidence type="ECO:0000259" key="11">
    <source>
        <dbReference type="Pfam" id="PF00593"/>
    </source>
</evidence>
<feature type="signal peptide" evidence="10">
    <location>
        <begin position="1"/>
        <end position="25"/>
    </location>
</feature>
<evidence type="ECO:0000256" key="10">
    <source>
        <dbReference type="SAM" id="SignalP"/>
    </source>
</evidence>
<dbReference type="Pfam" id="PF07715">
    <property type="entry name" value="Plug"/>
    <property type="match status" value="1"/>
</dbReference>
<comment type="caution">
    <text evidence="13">The sequence shown here is derived from an EMBL/GenBank/DDBJ whole genome shotgun (WGS) entry which is preliminary data.</text>
</comment>
<comment type="similarity">
    <text evidence="8 9">Belongs to the TonB-dependent receptor family.</text>
</comment>
<proteinExistence type="inferred from homology"/>
<keyword evidence="3 8" id="KW-1134">Transmembrane beta strand</keyword>
<dbReference type="PANTHER" id="PTHR30069">
    <property type="entry name" value="TONB-DEPENDENT OUTER MEMBRANE RECEPTOR"/>
    <property type="match status" value="1"/>
</dbReference>
<evidence type="ECO:0000256" key="1">
    <source>
        <dbReference type="ARBA" id="ARBA00004571"/>
    </source>
</evidence>
<keyword evidence="14" id="KW-1185">Reference proteome</keyword>
<dbReference type="Gene3D" id="2.60.40.1120">
    <property type="entry name" value="Carboxypeptidase-like, regulatory domain"/>
    <property type="match status" value="1"/>
</dbReference>
<keyword evidence="10" id="KW-0732">Signal</keyword>
<dbReference type="InterPro" id="IPR012910">
    <property type="entry name" value="Plug_dom"/>
</dbReference>
<feature type="domain" description="TonB-dependent receptor plug" evidence="12">
    <location>
        <begin position="133"/>
        <end position="236"/>
    </location>
</feature>
<dbReference type="GO" id="GO:0009279">
    <property type="term" value="C:cell outer membrane"/>
    <property type="evidence" value="ECO:0007669"/>
    <property type="project" value="UniProtKB-SubCell"/>
</dbReference>
<sequence>MSHRFGRGALLALSALLVLSGAAHAAADPEVAPPITGVVRDTAGTPLANARVIINEVNRTAITGSDGTFTIRALRAGTYHLDATLLGYAPGHAVVTVPESGPDVRVVITMRSTVLSLEGINVTASARSADPLNITQSTVELSGKALDRSVGTSVAQTLSTQPGLSVRYGGPAASTPVIRGLAGERVLVVQNGQRTGDLSSTSADHALSIDPLAASRIEVVRGPASLLYGNNALGGVVNVIASDIPTTIPGRTSGFLALQGESVNPGAALTGELTAPVSSTLAVTARAGGRNVDDTRVGGGGVLDNTFYRNLYGTAGLGYVTERVQGGVSLGGYTFKYGLPSLPGAEESGVSIDGDRFEGTGRLDVAMGRSGFTNLRVDGSAQRYGHDEIESGGEIGTRFRLDTQTGSVTARTAFGRLTGALGVSGLRKDYSPEGEEALTPAASSLNGGAFLYQELALSGSRTGPSLQAGARFDAYSVRPDETDDARFAGARDRDFNNFSGSLGLNVPLNDHLSASVSVARSFRAPTVEELYSNAFHAAVGTYDIGNPELALETNRGAEAVVRAQSERVNAQFSTFYNRIDNYITADIAGDTTIVGEEDDEVTVPLNIFRQADAQLRGVEGQIEVVALPHVVVGVMGDMVRGDFVDGGALPFMPAARVGGSVRWDDGKYSVSLDGRHAFEQDRTDLVEFRTDAYTLLNLSTGVSLRQGSRIHSIVLRADNLLDEAYREPTSRLLVPSPGRNLSLVYRVLF</sequence>
<keyword evidence="5 9" id="KW-0798">TonB box</keyword>
<evidence type="ECO:0000256" key="6">
    <source>
        <dbReference type="ARBA" id="ARBA00023136"/>
    </source>
</evidence>
<keyword evidence="2 8" id="KW-0813">Transport</keyword>